<keyword evidence="2" id="KW-1185">Reference proteome</keyword>
<dbReference type="EMBL" id="JAMYWC010000004">
    <property type="protein sequence ID" value="MCP1173796.1"/>
    <property type="molecule type" value="Genomic_DNA"/>
</dbReference>
<reference evidence="2" key="1">
    <citation type="journal article" date="2023" name="Front. Microbiol.">
        <title>Ralstonia chuxiongensis sp. nov., Ralstonia mojiangensis sp. nov., and Ralstonia soli sp. nov., isolated from tobacco fields, are three novel species in the family Burkholderiaceae.</title>
        <authorList>
            <person name="Lu C.H."/>
            <person name="Zhang Y.Y."/>
            <person name="Jiang N."/>
            <person name="Chen W."/>
            <person name="Shao X."/>
            <person name="Zhao Z.M."/>
            <person name="Lu W.L."/>
            <person name="Hu X."/>
            <person name="Xi Y.X."/>
            <person name="Zou S.Y."/>
            <person name="Wei Q.J."/>
            <person name="Lin Z.L."/>
            <person name="Gong L."/>
            <person name="Gai X.T."/>
            <person name="Zhang L.Q."/>
            <person name="Li J.Y."/>
            <person name="Jin Y."/>
            <person name="Xia Z.Y."/>
        </authorList>
    </citation>
    <scope>NUCLEOTIDE SEQUENCE [LARGE SCALE GENOMIC DNA]</scope>
    <source>
        <strain evidence="2">21YRMH01-3</strain>
    </source>
</reference>
<dbReference type="Proteomes" id="UP001162793">
    <property type="component" value="Unassembled WGS sequence"/>
</dbReference>
<proteinExistence type="predicted"/>
<protein>
    <submittedName>
        <fullName evidence="1">Uncharacterized protein</fullName>
    </submittedName>
</protein>
<evidence type="ECO:0000313" key="2">
    <source>
        <dbReference type="Proteomes" id="UP001162793"/>
    </source>
</evidence>
<organism evidence="1 2">
    <name type="scientific">Ralstonia chuxiongensis</name>
    <dbReference type="NCBI Taxonomy" id="2957504"/>
    <lineage>
        <taxon>Bacteria</taxon>
        <taxon>Pseudomonadati</taxon>
        <taxon>Pseudomonadota</taxon>
        <taxon>Betaproteobacteria</taxon>
        <taxon>Burkholderiales</taxon>
        <taxon>Burkholderiaceae</taxon>
        <taxon>Ralstonia</taxon>
    </lineage>
</organism>
<sequence>MAITYRKLFQPVQLGVALATIFTVDSSPTNVLLRGGRVRLTNTSASAVSVELDAVPSGGTAGVGNQLVSTNYTVPANGWVDVDLPVMAASDFLQGKAGVANVITVHFMNGGLFS</sequence>
<evidence type="ECO:0000313" key="1">
    <source>
        <dbReference type="EMBL" id="MCP1173796.1"/>
    </source>
</evidence>
<comment type="caution">
    <text evidence="1">The sequence shown here is derived from an EMBL/GenBank/DDBJ whole genome shotgun (WGS) entry which is preliminary data.</text>
</comment>
<dbReference type="RefSeq" id="WP_253538520.1">
    <property type="nucleotide sequence ID" value="NZ_JAMYWC010000004.1"/>
</dbReference>
<name>A0AA41WSP0_9RALS</name>
<accession>A0AA41WSP0</accession>
<gene>
    <name evidence="1" type="ORF">NKG59_15650</name>
</gene>
<dbReference type="AlphaFoldDB" id="A0AA41WSP0"/>